<dbReference type="EMBL" id="MAJD01000001">
    <property type="protein sequence ID" value="OBX36938.1"/>
    <property type="molecule type" value="Genomic_DNA"/>
</dbReference>
<protein>
    <submittedName>
        <fullName evidence="1">Uncharacterized protein</fullName>
    </submittedName>
</protein>
<evidence type="ECO:0000313" key="1">
    <source>
        <dbReference type="EMBL" id="OBX36938.1"/>
    </source>
</evidence>
<name>A0A1B8P3X5_HALEL</name>
<dbReference type="Proteomes" id="UP000092504">
    <property type="component" value="Unassembled WGS sequence"/>
</dbReference>
<accession>A0A1B8P3X5</accession>
<proteinExistence type="predicted"/>
<organism evidence="1 2">
    <name type="scientific">Halomonas elongata</name>
    <dbReference type="NCBI Taxonomy" id="2746"/>
    <lineage>
        <taxon>Bacteria</taxon>
        <taxon>Pseudomonadati</taxon>
        <taxon>Pseudomonadota</taxon>
        <taxon>Gammaproteobacteria</taxon>
        <taxon>Oceanospirillales</taxon>
        <taxon>Halomonadaceae</taxon>
        <taxon>Halomonas</taxon>
    </lineage>
</organism>
<evidence type="ECO:0000313" key="2">
    <source>
        <dbReference type="Proteomes" id="UP000092504"/>
    </source>
</evidence>
<gene>
    <name evidence="1" type="ORF">A8U91_01286</name>
</gene>
<comment type="caution">
    <text evidence="1">The sequence shown here is derived from an EMBL/GenBank/DDBJ whole genome shotgun (WGS) entry which is preliminary data.</text>
</comment>
<sequence>MGVVKEDRKIDAVEIIPAFMDLETSLKSSLKQAISQYTVCCMSILIRRNRSVHFSDLLKLGFCYLQALSVGVPKCGP</sequence>
<dbReference type="PATRIC" id="fig|2746.7.peg.1327"/>
<reference evidence="1 2" key="1">
    <citation type="submission" date="2016-06" db="EMBL/GenBank/DDBJ databases">
        <title>Genome sequence of halotolerant plant growth promoting strain of Halomonas elongata HEK1 isolated from salterns of Rann of Kutch, Gujarat, India.</title>
        <authorList>
            <person name="Gaba S."/>
            <person name="Singh R.N."/>
            <person name="Abrol S."/>
            <person name="Kaushik R."/>
            <person name="Saxena A.K."/>
        </authorList>
    </citation>
    <scope>NUCLEOTIDE SEQUENCE [LARGE SCALE GENOMIC DNA]</scope>
    <source>
        <strain evidence="1 2">HEK1</strain>
    </source>
</reference>
<dbReference type="AlphaFoldDB" id="A0A1B8P3X5"/>